<dbReference type="PANTHER" id="PTHR43413">
    <property type="entry name" value="TRANSCRIPTIONAL REGULATOR, ASNC FAMILY"/>
    <property type="match status" value="1"/>
</dbReference>
<evidence type="ECO:0000256" key="3">
    <source>
        <dbReference type="ARBA" id="ARBA00023457"/>
    </source>
</evidence>
<comment type="pathway">
    <text evidence="2">Porphyrin-containing compound metabolism.</text>
</comment>
<dbReference type="EMBL" id="PGFZ01000003">
    <property type="protein sequence ID" value="POZ52350.1"/>
    <property type="molecule type" value="Genomic_DNA"/>
</dbReference>
<comment type="catalytic activity">
    <reaction evidence="7">
        <text>siroheme + 2 H(+) = 12,18-didecarboxysiroheme + 2 CO2</text>
        <dbReference type="Rhea" id="RHEA:19093"/>
        <dbReference type="ChEBI" id="CHEBI:15378"/>
        <dbReference type="ChEBI" id="CHEBI:16526"/>
        <dbReference type="ChEBI" id="CHEBI:60052"/>
        <dbReference type="ChEBI" id="CHEBI:140497"/>
        <dbReference type="EC" id="4.1.1.111"/>
    </reaction>
</comment>
<evidence type="ECO:0000256" key="7">
    <source>
        <dbReference type="ARBA" id="ARBA00048470"/>
    </source>
</evidence>
<dbReference type="EC" id="4.1.1.111" evidence="5"/>
<evidence type="ECO:0000259" key="8">
    <source>
        <dbReference type="Pfam" id="PF17805"/>
    </source>
</evidence>
<dbReference type="PANTHER" id="PTHR43413:SF1">
    <property type="entry name" value="SIROHEME DECARBOXYLASE NIRL SUBUNIT"/>
    <property type="match status" value="1"/>
</dbReference>
<keyword evidence="1" id="KW-0456">Lyase</keyword>
<feature type="domain" description="Siroheme decarboxylase AsnC-like ligand binding" evidence="8">
    <location>
        <begin position="68"/>
        <end position="133"/>
    </location>
</feature>
<feature type="domain" description="Siroheme decarboxylase NirL-like HTH" evidence="9">
    <location>
        <begin position="10"/>
        <end position="51"/>
    </location>
</feature>
<evidence type="ECO:0000313" key="10">
    <source>
        <dbReference type="EMBL" id="POZ52350.1"/>
    </source>
</evidence>
<name>A0A2S5CNE9_9GAMM</name>
<reference evidence="10 11" key="1">
    <citation type="submission" date="2017-11" db="EMBL/GenBank/DDBJ databases">
        <title>Draft Genome Sequence of Methylobacter psychrotolerans Sph1T, an Obligate Methanotroph from Low-Temperature Environments.</title>
        <authorList>
            <person name="Oshkin I.Y."/>
            <person name="Miroshnikov K."/>
            <person name="Belova S.E."/>
            <person name="Korzhenkov A."/>
            <person name="Toshchakov S.V."/>
            <person name="Dedysh S.N."/>
        </authorList>
    </citation>
    <scope>NUCLEOTIDE SEQUENCE [LARGE SCALE GENOMIC DNA]</scope>
    <source>
        <strain evidence="10 11">Sph1</strain>
    </source>
</reference>
<dbReference type="Gene3D" id="3.30.70.3460">
    <property type="match status" value="2"/>
</dbReference>
<protein>
    <recommendedName>
        <fullName evidence="5">siroheme decarboxylase</fullName>
        <ecNumber evidence="5">4.1.1.111</ecNumber>
    </recommendedName>
</protein>
<dbReference type="RefSeq" id="WP_170065068.1">
    <property type="nucleotide sequence ID" value="NZ_PGFZ01000003.1"/>
</dbReference>
<accession>A0A2S5CNE9</accession>
<sequence length="341" mass="37615">MQITLTELHKRLLNDFQRDFPLMPSPYRALAGHLGVDEAAVLAAFAELDRQQLVSRIGAIIPPNHIGASTLVAMAIPPGQLQAVADRISAFPEVNHNYERENRFNLWFVAAASSAKQLQTVLAAIEQATGFAALRLPLVDDFFIDLGFPLDFCQSGNTPPTVGLSNPPVARQTQYKPDTQDLALLAQIADGLPLCPRPYAQLGLQISMDEAEVIHRLTVLKAQGLIKRLGVIVKHRPLGYRANAMVVWDVPDTQVKQLGGQISQFSFVTLCYQRPRHAEWPYNLYCMIHGKDRATVLAQLAQLSQACGLGEFARQVLFSRRCFKQRGAVYQAPPTPVTANG</sequence>
<dbReference type="Pfam" id="PF22451">
    <property type="entry name" value="NirdL-like_HTH"/>
    <property type="match status" value="2"/>
</dbReference>
<comment type="similarity">
    <text evidence="3">Belongs to the Ahb/Nir family.</text>
</comment>
<evidence type="ECO:0000313" key="11">
    <source>
        <dbReference type="Proteomes" id="UP000237423"/>
    </source>
</evidence>
<evidence type="ECO:0000256" key="6">
    <source>
        <dbReference type="ARBA" id="ARBA00045291"/>
    </source>
</evidence>
<comment type="caution">
    <text evidence="10">The sequence shown here is derived from an EMBL/GenBank/DDBJ whole genome shotgun (WGS) entry which is preliminary data.</text>
</comment>
<evidence type="ECO:0000256" key="5">
    <source>
        <dbReference type="ARBA" id="ARBA00023471"/>
    </source>
</evidence>
<comment type="function">
    <text evidence="6">Involved in heme d1 biosynthesis. Catalyzes the decarboxylation of siroheme into didecarboxysiroheme.</text>
</comment>
<dbReference type="InterPro" id="IPR053953">
    <property type="entry name" value="NirdL-like_HTH"/>
</dbReference>
<organism evidence="10 11">
    <name type="scientific">Methylovulum psychrotolerans</name>
    <dbReference type="NCBI Taxonomy" id="1704499"/>
    <lineage>
        <taxon>Bacteria</taxon>
        <taxon>Pseudomonadati</taxon>
        <taxon>Pseudomonadota</taxon>
        <taxon>Gammaproteobacteria</taxon>
        <taxon>Methylococcales</taxon>
        <taxon>Methylococcaceae</taxon>
        <taxon>Methylovulum</taxon>
    </lineage>
</organism>
<evidence type="ECO:0000256" key="1">
    <source>
        <dbReference type="ARBA" id="ARBA00023239"/>
    </source>
</evidence>
<feature type="domain" description="Siroheme decarboxylase NirL-like HTH" evidence="9">
    <location>
        <begin position="182"/>
        <end position="226"/>
    </location>
</feature>
<evidence type="ECO:0000259" key="9">
    <source>
        <dbReference type="Pfam" id="PF22451"/>
    </source>
</evidence>
<gene>
    <name evidence="10" type="ORF">AADEFJLK_01832</name>
</gene>
<dbReference type="Proteomes" id="UP000237423">
    <property type="component" value="Unassembled WGS sequence"/>
</dbReference>
<evidence type="ECO:0000256" key="4">
    <source>
        <dbReference type="ARBA" id="ARBA00023465"/>
    </source>
</evidence>
<dbReference type="GO" id="GO:0016829">
    <property type="term" value="F:lyase activity"/>
    <property type="evidence" value="ECO:0007669"/>
    <property type="project" value="UniProtKB-KW"/>
</dbReference>
<comment type="subunit">
    <text evidence="4">Probably forms a complex composed of NirD, NirL, NirG and NirH. All proteins are required for the total conversion of siroheme to didecarboxysiroheme.</text>
</comment>
<proteinExistence type="inferred from homology"/>
<evidence type="ECO:0000256" key="2">
    <source>
        <dbReference type="ARBA" id="ARBA00023444"/>
    </source>
</evidence>
<feature type="domain" description="Siroheme decarboxylase AsnC-like ligand binding" evidence="8">
    <location>
        <begin position="238"/>
        <end position="324"/>
    </location>
</feature>
<dbReference type="Pfam" id="PF17805">
    <property type="entry name" value="AsnC_trans_reg2"/>
    <property type="match status" value="2"/>
</dbReference>
<dbReference type="AlphaFoldDB" id="A0A2S5CNE9"/>
<dbReference type="InterPro" id="IPR050684">
    <property type="entry name" value="HTH-Siroheme_Decarb"/>
</dbReference>
<dbReference type="InterPro" id="IPR040523">
    <property type="entry name" value="AsnC_trans_reg2"/>
</dbReference>